<comment type="cofactor">
    <cofactor evidence="1">
        <name>pyridoxal 5'-phosphate</name>
        <dbReference type="ChEBI" id="CHEBI:597326"/>
    </cofactor>
</comment>
<keyword evidence="21" id="KW-1185">Reference proteome</keyword>
<dbReference type="InterPro" id="IPR043131">
    <property type="entry name" value="BCAT-like_N"/>
</dbReference>
<dbReference type="InterPro" id="IPR005784">
    <property type="entry name" value="D_amino_transT"/>
</dbReference>
<keyword evidence="7 20" id="KW-0808">Transferase</keyword>
<dbReference type="EC" id="4.1.3.38" evidence="14"/>
<dbReference type="EMBL" id="GG657899">
    <property type="protein sequence ID" value="EEF79605.1"/>
    <property type="molecule type" value="Genomic_DNA"/>
</dbReference>
<evidence type="ECO:0000256" key="12">
    <source>
        <dbReference type="ARBA" id="ARBA00033391"/>
    </source>
</evidence>
<reference evidence="20 21" key="1">
    <citation type="journal article" date="2011" name="J. Bacteriol.">
        <title>Draft genome sequence of the chemolithoheterotrophic, halophilic methylotroph Methylophaga thiooxydans DMS010.</title>
        <authorList>
            <person name="Boden R."/>
            <person name="Ferriera S."/>
            <person name="Johnson J."/>
            <person name="Kelly D.P."/>
            <person name="Murrell J.C."/>
            <person name="Schafer H."/>
        </authorList>
    </citation>
    <scope>NUCLEOTIDE SEQUENCE [LARGE SCALE GENOMIC DNA]</scope>
    <source>
        <strain evidence="20 21">DMS010</strain>
    </source>
</reference>
<dbReference type="Gene3D" id="3.20.10.10">
    <property type="entry name" value="D-amino Acid Aminotransferase, subunit A, domain 2"/>
    <property type="match status" value="1"/>
</dbReference>
<dbReference type="GO" id="GO:0008696">
    <property type="term" value="F:4-amino-4-deoxychorismate lyase activity"/>
    <property type="evidence" value="ECO:0007669"/>
    <property type="project" value="UniProtKB-EC"/>
</dbReference>
<sequence>MDLGLAVNTVFLNGDFMHADQARVSVFDRGFLLGDGVYEVIPVYAGRPFRLIQHLQRLQRSLDGVRMKNSYSDDKWSDIIAQLVTENGQGDQAVYLQVTRGVAPRDHVFPEGVEPTAFVMSNPIKPLPESYKRDGIKAITVEDIRWSQCDIKAITLLPNSLLRQKAQDVGAQEALLIRDGFMTEGSASNSYAVLDGVLYTAPKDEKVLPGITRDLVLELADKAGINYREQAVSDADLHRAEEIWISSSTREVLPVTTLDDKPVATGKPGPIWQQIDALYQRYKQEGKV</sequence>
<evidence type="ECO:0000256" key="2">
    <source>
        <dbReference type="ARBA" id="ARBA00009320"/>
    </source>
</evidence>
<dbReference type="FunFam" id="3.20.10.10:FF:000002">
    <property type="entry name" value="D-alanine aminotransferase"/>
    <property type="match status" value="1"/>
</dbReference>
<dbReference type="GO" id="GO:0008652">
    <property type="term" value="P:amino acid biosynthetic process"/>
    <property type="evidence" value="ECO:0007669"/>
    <property type="project" value="UniProtKB-ARBA"/>
</dbReference>
<evidence type="ECO:0000256" key="7">
    <source>
        <dbReference type="ARBA" id="ARBA00022679"/>
    </source>
</evidence>
<evidence type="ECO:0000256" key="4">
    <source>
        <dbReference type="ARBA" id="ARBA00012874"/>
    </source>
</evidence>
<evidence type="ECO:0000256" key="5">
    <source>
        <dbReference type="ARBA" id="ARBA00021779"/>
    </source>
</evidence>
<evidence type="ECO:0000256" key="3">
    <source>
        <dbReference type="ARBA" id="ARBA00011738"/>
    </source>
</evidence>
<evidence type="ECO:0000256" key="11">
    <source>
        <dbReference type="ARBA" id="ARBA00033316"/>
    </source>
</evidence>
<evidence type="ECO:0000313" key="21">
    <source>
        <dbReference type="Proteomes" id="UP000004679"/>
    </source>
</evidence>
<dbReference type="Gene3D" id="3.30.470.10">
    <property type="match status" value="1"/>
</dbReference>
<evidence type="ECO:0000256" key="16">
    <source>
        <dbReference type="ARBA" id="ARBA00049529"/>
    </source>
</evidence>
<evidence type="ECO:0000256" key="17">
    <source>
        <dbReference type="ARBA" id="ARBA00054027"/>
    </source>
</evidence>
<evidence type="ECO:0000256" key="6">
    <source>
        <dbReference type="ARBA" id="ARBA00022576"/>
    </source>
</evidence>
<comment type="function">
    <text evidence="17">Involved in the biosynthesis of p-aminobenzoate (PABA), a precursor of tetrahydrofolate. Converts 4-amino-4-deoxychorismate into 4-aminobenzoate (PABA) and pyruvate.</text>
</comment>
<dbReference type="GO" id="GO:0030170">
    <property type="term" value="F:pyridoxal phosphate binding"/>
    <property type="evidence" value="ECO:0007669"/>
    <property type="project" value="InterPro"/>
</dbReference>
<evidence type="ECO:0000256" key="14">
    <source>
        <dbReference type="ARBA" id="ARBA00035676"/>
    </source>
</evidence>
<dbReference type="InterPro" id="IPR001544">
    <property type="entry name" value="Aminotrans_IV"/>
</dbReference>
<keyword evidence="6 20" id="KW-0032">Aminotransferase</keyword>
<dbReference type="NCBIfam" id="TIGR01121">
    <property type="entry name" value="D_amino_aminoT"/>
    <property type="match status" value="1"/>
</dbReference>
<comment type="pathway">
    <text evidence="13">Cofactor biosynthesis; tetrahydrofolate biosynthesis; 4-aminobenzoate from chorismate: step 2/2.</text>
</comment>
<evidence type="ECO:0000256" key="13">
    <source>
        <dbReference type="ARBA" id="ARBA00035633"/>
    </source>
</evidence>
<comment type="similarity">
    <text evidence="2">Belongs to the class-IV pyridoxal-phosphate-dependent aminotransferase family.</text>
</comment>
<protein>
    <recommendedName>
        <fullName evidence="18">Aminodeoxychorismate lyase</fullName>
        <ecNumber evidence="4">2.6.1.21</ecNumber>
        <ecNumber evidence="14">4.1.3.38</ecNumber>
    </recommendedName>
    <alternativeName>
        <fullName evidence="19">4-amino-4-deoxychorismate lyase</fullName>
    </alternativeName>
    <alternativeName>
        <fullName evidence="5">D-alanine aminotransferase</fullName>
    </alternativeName>
    <alternativeName>
        <fullName evidence="12">D-amino acid aminotransferase</fullName>
    </alternativeName>
    <alternativeName>
        <fullName evidence="10">D-amino acid transaminase</fullName>
    </alternativeName>
    <alternativeName>
        <fullName evidence="11">D-aspartate aminotransferase</fullName>
    </alternativeName>
</protein>
<comment type="catalytic activity">
    <reaction evidence="15">
        <text>D-alanine + 2-oxoglutarate = D-glutamate + pyruvate</text>
        <dbReference type="Rhea" id="RHEA:15869"/>
        <dbReference type="ChEBI" id="CHEBI:15361"/>
        <dbReference type="ChEBI" id="CHEBI:16810"/>
        <dbReference type="ChEBI" id="CHEBI:29986"/>
        <dbReference type="ChEBI" id="CHEBI:57416"/>
        <dbReference type="EC" id="2.6.1.21"/>
    </reaction>
</comment>
<name>C0N759_9GAMM</name>
<dbReference type="Proteomes" id="UP000004679">
    <property type="component" value="Unassembled WGS sequence"/>
</dbReference>
<evidence type="ECO:0000256" key="10">
    <source>
        <dbReference type="ARBA" id="ARBA00030138"/>
    </source>
</evidence>
<comment type="subunit">
    <text evidence="3">Homodimer.</text>
</comment>
<evidence type="ECO:0000256" key="1">
    <source>
        <dbReference type="ARBA" id="ARBA00001933"/>
    </source>
</evidence>
<evidence type="ECO:0000256" key="19">
    <source>
        <dbReference type="ARBA" id="ARBA00080135"/>
    </source>
</evidence>
<organism evidence="20 21">
    <name type="scientific">Methylophaga thiooxydans DMS010</name>
    <dbReference type="NCBI Taxonomy" id="637616"/>
    <lineage>
        <taxon>Bacteria</taxon>
        <taxon>Pseudomonadati</taxon>
        <taxon>Pseudomonadota</taxon>
        <taxon>Gammaproteobacteria</taxon>
        <taxon>Thiotrichales</taxon>
        <taxon>Piscirickettsiaceae</taxon>
        <taxon>Methylophaga</taxon>
    </lineage>
</organism>
<dbReference type="SUPFAM" id="SSF56752">
    <property type="entry name" value="D-aminoacid aminotransferase-like PLP-dependent enzymes"/>
    <property type="match status" value="1"/>
</dbReference>
<dbReference type="InterPro" id="IPR050571">
    <property type="entry name" value="Class-IV_PLP-Dep_Aminotrnsfr"/>
</dbReference>
<dbReference type="PANTHER" id="PTHR42743">
    <property type="entry name" value="AMINO-ACID AMINOTRANSFERASE"/>
    <property type="match status" value="1"/>
</dbReference>
<keyword evidence="8" id="KW-0663">Pyridoxal phosphate</keyword>
<dbReference type="EC" id="2.6.1.21" evidence="4"/>
<accession>C0N759</accession>
<gene>
    <name evidence="20" type="primary">dat</name>
    <name evidence="20" type="ORF">MDMS009_2192</name>
</gene>
<dbReference type="InterPro" id="IPR036038">
    <property type="entry name" value="Aminotransferase-like"/>
</dbReference>
<dbReference type="GO" id="GO:0047810">
    <property type="term" value="F:D-alanine-2-oxoglutarate aminotransferase activity"/>
    <property type="evidence" value="ECO:0007669"/>
    <property type="project" value="UniProtKB-EC"/>
</dbReference>
<evidence type="ECO:0000256" key="15">
    <source>
        <dbReference type="ARBA" id="ARBA00047911"/>
    </source>
</evidence>
<keyword evidence="9" id="KW-0289">Folate biosynthesis</keyword>
<dbReference type="AlphaFoldDB" id="C0N759"/>
<dbReference type="GO" id="GO:0046416">
    <property type="term" value="P:D-amino acid metabolic process"/>
    <property type="evidence" value="ECO:0007669"/>
    <property type="project" value="InterPro"/>
</dbReference>
<evidence type="ECO:0000256" key="9">
    <source>
        <dbReference type="ARBA" id="ARBA00022909"/>
    </source>
</evidence>
<evidence type="ECO:0000256" key="18">
    <source>
        <dbReference type="ARBA" id="ARBA00069174"/>
    </source>
</evidence>
<evidence type="ECO:0000256" key="8">
    <source>
        <dbReference type="ARBA" id="ARBA00022898"/>
    </source>
</evidence>
<dbReference type="GO" id="GO:0005829">
    <property type="term" value="C:cytosol"/>
    <property type="evidence" value="ECO:0007669"/>
    <property type="project" value="TreeGrafter"/>
</dbReference>
<evidence type="ECO:0000313" key="20">
    <source>
        <dbReference type="EMBL" id="EEF79605.1"/>
    </source>
</evidence>
<dbReference type="HOGENOM" id="CLU_020844_4_1_6"/>
<dbReference type="CDD" id="cd01558">
    <property type="entry name" value="D-AAT_like"/>
    <property type="match status" value="1"/>
</dbReference>
<proteinExistence type="inferred from homology"/>
<dbReference type="Pfam" id="PF01063">
    <property type="entry name" value="Aminotran_4"/>
    <property type="match status" value="1"/>
</dbReference>
<dbReference type="GO" id="GO:0046656">
    <property type="term" value="P:folic acid biosynthetic process"/>
    <property type="evidence" value="ECO:0007669"/>
    <property type="project" value="UniProtKB-KW"/>
</dbReference>
<dbReference type="PANTHER" id="PTHR42743:SF10">
    <property type="entry name" value="D-ALANINE AMINOTRANSFERASE"/>
    <property type="match status" value="1"/>
</dbReference>
<dbReference type="InterPro" id="IPR043132">
    <property type="entry name" value="BCAT-like_C"/>
</dbReference>
<comment type="catalytic activity">
    <reaction evidence="16">
        <text>4-amino-4-deoxychorismate = 4-aminobenzoate + pyruvate + H(+)</text>
        <dbReference type="Rhea" id="RHEA:16201"/>
        <dbReference type="ChEBI" id="CHEBI:15361"/>
        <dbReference type="ChEBI" id="CHEBI:15378"/>
        <dbReference type="ChEBI" id="CHEBI:17836"/>
        <dbReference type="ChEBI" id="CHEBI:58406"/>
        <dbReference type="EC" id="4.1.3.38"/>
    </reaction>
</comment>